<accession>S4RVD5</accession>
<dbReference type="PANTHER" id="PTHR21325">
    <property type="entry name" value="PHOSPHOLIPASE B, PLB1"/>
    <property type="match status" value="1"/>
</dbReference>
<dbReference type="Gene3D" id="3.40.50.1110">
    <property type="entry name" value="SGNH hydrolase"/>
    <property type="match status" value="3"/>
</dbReference>
<name>S4RVD5_PETMA</name>
<organism evidence="1">
    <name type="scientific">Petromyzon marinus</name>
    <name type="common">Sea lamprey</name>
    <dbReference type="NCBI Taxonomy" id="7757"/>
    <lineage>
        <taxon>Eukaryota</taxon>
        <taxon>Metazoa</taxon>
        <taxon>Chordata</taxon>
        <taxon>Craniata</taxon>
        <taxon>Vertebrata</taxon>
        <taxon>Cyclostomata</taxon>
        <taxon>Hyperoartia</taxon>
        <taxon>Petromyzontiformes</taxon>
        <taxon>Petromyzontidae</taxon>
        <taxon>Petromyzon</taxon>
    </lineage>
</organism>
<dbReference type="GO" id="GO:0050253">
    <property type="term" value="F:retinyl-palmitate esterase activity"/>
    <property type="evidence" value="ECO:0007669"/>
    <property type="project" value="TreeGrafter"/>
</dbReference>
<dbReference type="GO" id="GO:0006644">
    <property type="term" value="P:phospholipid metabolic process"/>
    <property type="evidence" value="ECO:0007669"/>
    <property type="project" value="TreeGrafter"/>
</dbReference>
<dbReference type="InterPro" id="IPR038885">
    <property type="entry name" value="PLB1"/>
</dbReference>
<dbReference type="CDD" id="cd01824">
    <property type="entry name" value="Phospholipase_B_like"/>
    <property type="match status" value="2"/>
</dbReference>
<dbReference type="GO" id="GO:0004622">
    <property type="term" value="F:phosphatidylcholine lysophospholipase activity"/>
    <property type="evidence" value="ECO:0007669"/>
    <property type="project" value="TreeGrafter"/>
</dbReference>
<dbReference type="GO" id="GO:0004623">
    <property type="term" value="F:phospholipase A2 activity"/>
    <property type="evidence" value="ECO:0007669"/>
    <property type="project" value="TreeGrafter"/>
</dbReference>
<reference evidence="1" key="2">
    <citation type="submission" date="2025-09" db="UniProtKB">
        <authorList>
            <consortium name="Ensembl"/>
        </authorList>
    </citation>
    <scope>IDENTIFICATION</scope>
</reference>
<dbReference type="Ensembl" id="ENSPMAT00000009215.1">
    <property type="protein sequence ID" value="ENSPMAP00000009175.1"/>
    <property type="gene ID" value="ENSPMAG00000008298.1"/>
</dbReference>
<sequence>IKHSPERYINHIQTALDMLHKEVPRAFVNLVEILYIEPLRKLHQDENKCPKQLMSILCGCIVDPTNPDDLAVVTKANRAYQDYNKQLVATRRYDTMEDFTVVLQPFFHDVTMPVTEGGLADETYFAPDCFHFSEKAHAMSAKALWNAMLEPVGNKSTFQDFAANITINCPSAAQPYLRTYKNSNPNYGSEINCKDTSPSASVPKSVHELRPADIKVIGAVGDSLTAGNGAGADNLLEVIIQYRGLTWSVGGKDDISKVTTLPNILRYFNTNLTGFSTGIGDEQHPQSFLNQGVPGAKADDMPKQIRKLVDIMKNDKRIDFNNDWKIITLFIGGNDLCGYCSNKPYHSADNYITYISEALDILHAEVPRAFVNLMEMLYIEPLRGLYNDNDNDCPRIILRELCDCVVDLSEGSSELDYLITLNRAYQYEQRQQDLIESGRYDTRDDFTVVLQPFLRNLTMPLDSLGKPDPSFFSPDCFHFGEKAHALSAKALWNNMLEPVGKKTTDQDFVADLPIRCPTEKEPYLHTYKNSNYNYKKKVRYDDWGSDFSCTDISPSSTVPTSVHTLRPADIKVIAALGDSLTAANGARADYFSNVTTQWRGVSWSVGGDETLSTITTLANILKKFNPDLYGFSEGIGSKDSPNARFNVAVPGARARNLTGQAQELVTRMSNDQKINFNNDWKLVTIFIGGNDLCQYCLAKEESSADKFVNHISAALDILYEKVPRVFVNLVEILEIKGLRRLVSSAYGCTKNPRLLCPCFINPGEYSKELEEMVIVNREYQTKTSDLIASGKYSNRDDFTIVLQPFFRNTFLPLDELNEPDLSYFSRDCFHFSEKGQAEMAIAVWNNMLEPVGKKQTYNDFRTSRKKLKCPTKDQPYLFT</sequence>
<dbReference type="STRING" id="7757.ENSPMAP00000009175"/>
<dbReference type="InterPro" id="IPR001087">
    <property type="entry name" value="GDSL"/>
</dbReference>
<proteinExistence type="predicted"/>
<dbReference type="GO" id="GO:0031526">
    <property type="term" value="C:brush border membrane"/>
    <property type="evidence" value="ECO:0007669"/>
    <property type="project" value="TreeGrafter"/>
</dbReference>
<dbReference type="Pfam" id="PF00657">
    <property type="entry name" value="Lipase_GDSL"/>
    <property type="match status" value="3"/>
</dbReference>
<dbReference type="HOGENOM" id="CLU_006677_0_0_1"/>
<protein>
    <submittedName>
        <fullName evidence="1">Si:ch211-214p16.3</fullName>
    </submittedName>
</protein>
<dbReference type="AlphaFoldDB" id="S4RVD5"/>
<dbReference type="SUPFAM" id="SSF52266">
    <property type="entry name" value="SGNH hydrolase"/>
    <property type="match status" value="3"/>
</dbReference>
<dbReference type="OMA" id="QKQVCPC"/>
<dbReference type="PANTHER" id="PTHR21325:SF52">
    <property type="entry name" value="PHOSPHOLIPASE B1, MEMBRANE-ASSOCIATED"/>
    <property type="match status" value="1"/>
</dbReference>
<evidence type="ECO:0000313" key="1">
    <source>
        <dbReference type="Ensembl" id="ENSPMAP00000009175.1"/>
    </source>
</evidence>
<dbReference type="InterPro" id="IPR035547">
    <property type="entry name" value="Phospholipase_B"/>
</dbReference>
<reference evidence="1" key="1">
    <citation type="submission" date="2025-08" db="UniProtKB">
        <authorList>
            <consortium name="Ensembl"/>
        </authorList>
    </citation>
    <scope>IDENTIFICATION</scope>
</reference>
<dbReference type="InterPro" id="IPR036514">
    <property type="entry name" value="SGNH_hydro_sf"/>
</dbReference>
<dbReference type="GeneTree" id="ENSGT00530000063883"/>